<organism evidence="4 5">
    <name type="scientific">Chara braunii</name>
    <name type="common">Braun's stonewort</name>
    <dbReference type="NCBI Taxonomy" id="69332"/>
    <lineage>
        <taxon>Eukaryota</taxon>
        <taxon>Viridiplantae</taxon>
        <taxon>Streptophyta</taxon>
        <taxon>Charophyceae</taxon>
        <taxon>Charales</taxon>
        <taxon>Characeae</taxon>
        <taxon>Chara</taxon>
    </lineage>
</organism>
<protein>
    <recommendedName>
        <fullName evidence="3">DDE Tnp4 domain-containing protein</fullName>
    </recommendedName>
</protein>
<evidence type="ECO:0000313" key="5">
    <source>
        <dbReference type="Proteomes" id="UP000265515"/>
    </source>
</evidence>
<dbReference type="EMBL" id="BFEA01000487">
    <property type="protein sequence ID" value="GBG84690.1"/>
    <property type="molecule type" value="Genomic_DNA"/>
</dbReference>
<gene>
    <name evidence="4" type="ORF">CBR_g39065</name>
</gene>
<dbReference type="GO" id="GO:0046872">
    <property type="term" value="F:metal ion binding"/>
    <property type="evidence" value="ECO:0007669"/>
    <property type="project" value="UniProtKB-KW"/>
</dbReference>
<proteinExistence type="predicted"/>
<evidence type="ECO:0000313" key="4">
    <source>
        <dbReference type="EMBL" id="GBG84690.1"/>
    </source>
</evidence>
<evidence type="ECO:0000256" key="2">
    <source>
        <dbReference type="ARBA" id="ARBA00022723"/>
    </source>
</evidence>
<evidence type="ECO:0000259" key="3">
    <source>
        <dbReference type="Pfam" id="PF13359"/>
    </source>
</evidence>
<name>A0A388LQS6_CHABU</name>
<evidence type="ECO:0000256" key="1">
    <source>
        <dbReference type="ARBA" id="ARBA00001968"/>
    </source>
</evidence>
<comment type="caution">
    <text evidence="4">The sequence shown here is derived from an EMBL/GenBank/DDBJ whole genome shotgun (WGS) entry which is preliminary data.</text>
</comment>
<feature type="domain" description="DDE Tnp4" evidence="3">
    <location>
        <begin position="10"/>
        <end position="127"/>
    </location>
</feature>
<dbReference type="AlphaFoldDB" id="A0A388LQS6"/>
<dbReference type="Pfam" id="PF13359">
    <property type="entry name" value="DDE_Tnp_4"/>
    <property type="match status" value="1"/>
</dbReference>
<dbReference type="Gramene" id="GBG84690">
    <property type="protein sequence ID" value="GBG84690"/>
    <property type="gene ID" value="CBR_g39065"/>
</dbReference>
<sequence>MDKLANAPSENYFDRKHRFSVIAQVVVDLDLPVLNVFVGYPRNCHDIRVIQLSSLSGHAEEGMLFRGPPVTLPGGVRRNGYILGDNGYPPSEWVVVPYGGINQHPGEERFDTKQKVARGAVERAFGR</sequence>
<dbReference type="Proteomes" id="UP000265515">
    <property type="component" value="Unassembled WGS sequence"/>
</dbReference>
<dbReference type="InterPro" id="IPR027806">
    <property type="entry name" value="HARBI1_dom"/>
</dbReference>
<keyword evidence="2" id="KW-0479">Metal-binding</keyword>
<accession>A0A388LQS6</accession>
<keyword evidence="5" id="KW-1185">Reference proteome</keyword>
<dbReference type="OrthoDB" id="10062286at2759"/>
<reference evidence="4 5" key="1">
    <citation type="journal article" date="2018" name="Cell">
        <title>The Chara Genome: Secondary Complexity and Implications for Plant Terrestrialization.</title>
        <authorList>
            <person name="Nishiyama T."/>
            <person name="Sakayama H."/>
            <person name="Vries J.D."/>
            <person name="Buschmann H."/>
            <person name="Saint-Marcoux D."/>
            <person name="Ullrich K.K."/>
            <person name="Haas F.B."/>
            <person name="Vanderstraeten L."/>
            <person name="Becker D."/>
            <person name="Lang D."/>
            <person name="Vosolsobe S."/>
            <person name="Rombauts S."/>
            <person name="Wilhelmsson P.K.I."/>
            <person name="Janitza P."/>
            <person name="Kern R."/>
            <person name="Heyl A."/>
            <person name="Rumpler F."/>
            <person name="Villalobos L.I.A.C."/>
            <person name="Clay J.M."/>
            <person name="Skokan R."/>
            <person name="Toyoda A."/>
            <person name="Suzuki Y."/>
            <person name="Kagoshima H."/>
            <person name="Schijlen E."/>
            <person name="Tajeshwar N."/>
            <person name="Catarino B."/>
            <person name="Hetherington A.J."/>
            <person name="Saltykova A."/>
            <person name="Bonnot C."/>
            <person name="Breuninger H."/>
            <person name="Symeonidi A."/>
            <person name="Radhakrishnan G.V."/>
            <person name="Van Nieuwerburgh F."/>
            <person name="Deforce D."/>
            <person name="Chang C."/>
            <person name="Karol K.G."/>
            <person name="Hedrich R."/>
            <person name="Ulvskov P."/>
            <person name="Glockner G."/>
            <person name="Delwiche C.F."/>
            <person name="Petrasek J."/>
            <person name="Van de Peer Y."/>
            <person name="Friml J."/>
            <person name="Beilby M."/>
            <person name="Dolan L."/>
            <person name="Kohara Y."/>
            <person name="Sugano S."/>
            <person name="Fujiyama A."/>
            <person name="Delaux P.-M."/>
            <person name="Quint M."/>
            <person name="TheiBen G."/>
            <person name="Hagemann M."/>
            <person name="Harholt J."/>
            <person name="Dunand C."/>
            <person name="Zachgo S."/>
            <person name="Langdale J."/>
            <person name="Maumus F."/>
            <person name="Straeten D.V.D."/>
            <person name="Gould S.B."/>
            <person name="Rensing S.A."/>
        </authorList>
    </citation>
    <scope>NUCLEOTIDE SEQUENCE [LARGE SCALE GENOMIC DNA]</scope>
    <source>
        <strain evidence="4 5">S276</strain>
    </source>
</reference>
<comment type="cofactor">
    <cofactor evidence="1">
        <name>a divalent metal cation</name>
        <dbReference type="ChEBI" id="CHEBI:60240"/>
    </cofactor>
</comment>